<dbReference type="InterPro" id="IPR050131">
    <property type="entry name" value="Peptidase_S8_subtilisin-like"/>
</dbReference>
<feature type="chain" id="PRO_5046741639" evidence="8">
    <location>
        <begin position="25"/>
        <end position="888"/>
    </location>
</feature>
<name>A0ABT1E695_9FIRM</name>
<feature type="active site" description="Charge relay system" evidence="6">
    <location>
        <position position="434"/>
    </location>
</feature>
<dbReference type="PANTHER" id="PTHR43806:SF11">
    <property type="entry name" value="CEREVISIN-RELATED"/>
    <property type="match status" value="1"/>
</dbReference>
<dbReference type="InterPro" id="IPR008964">
    <property type="entry name" value="Invasin/intimin_cell_adhesion"/>
</dbReference>
<feature type="signal peptide" evidence="8">
    <location>
        <begin position="1"/>
        <end position="24"/>
    </location>
</feature>
<evidence type="ECO:0000256" key="8">
    <source>
        <dbReference type="SAM" id="SignalP"/>
    </source>
</evidence>
<evidence type="ECO:0000313" key="10">
    <source>
        <dbReference type="EMBL" id="MCP1101231.1"/>
    </source>
</evidence>
<dbReference type="Gene3D" id="2.10.270.10">
    <property type="entry name" value="Cholin Binding"/>
    <property type="match status" value="1"/>
</dbReference>
<feature type="compositionally biased region" description="Acidic residues" evidence="7">
    <location>
        <begin position="85"/>
        <end position="95"/>
    </location>
</feature>
<keyword evidence="3" id="KW-0677">Repeat</keyword>
<organism evidence="10 11">
    <name type="scientific">Aequitasia blattaphilus</name>
    <dbReference type="NCBI Taxonomy" id="2949332"/>
    <lineage>
        <taxon>Bacteria</taxon>
        <taxon>Bacillati</taxon>
        <taxon>Bacillota</taxon>
        <taxon>Clostridia</taxon>
        <taxon>Lachnospirales</taxon>
        <taxon>Lachnospiraceae</taxon>
        <taxon>Aequitasia</taxon>
    </lineage>
</organism>
<accession>A0ABT1E695</accession>
<dbReference type="Pfam" id="PF02368">
    <property type="entry name" value="Big_2"/>
    <property type="match status" value="3"/>
</dbReference>
<gene>
    <name evidence="10" type="ORF">NK125_02245</name>
</gene>
<keyword evidence="4 6" id="KW-0378">Hydrolase</keyword>
<dbReference type="InterPro" id="IPR003343">
    <property type="entry name" value="Big_2"/>
</dbReference>
<dbReference type="SUPFAM" id="SSF49373">
    <property type="entry name" value="Invasin/intimin cell-adhesion fragments"/>
    <property type="match status" value="3"/>
</dbReference>
<dbReference type="PANTHER" id="PTHR43806">
    <property type="entry name" value="PEPTIDASE S8"/>
    <property type="match status" value="1"/>
</dbReference>
<feature type="region of interest" description="Disordered" evidence="7">
    <location>
        <begin position="42"/>
        <end position="100"/>
    </location>
</feature>
<dbReference type="PROSITE" id="PS00138">
    <property type="entry name" value="SUBTILASE_SER"/>
    <property type="match status" value="1"/>
</dbReference>
<feature type="compositionally biased region" description="Acidic residues" evidence="7">
    <location>
        <begin position="68"/>
        <end position="78"/>
    </location>
</feature>
<dbReference type="Gene3D" id="3.40.50.200">
    <property type="entry name" value="Peptidase S8/S53 domain"/>
    <property type="match status" value="1"/>
</dbReference>
<dbReference type="Pfam" id="PF19085">
    <property type="entry name" value="Choline_bind_2"/>
    <property type="match status" value="1"/>
</dbReference>
<keyword evidence="8" id="KW-0732">Signal</keyword>
<dbReference type="Pfam" id="PF19127">
    <property type="entry name" value="Choline_bind_3"/>
    <property type="match status" value="1"/>
</dbReference>
<dbReference type="Pfam" id="PF01473">
    <property type="entry name" value="Choline_bind_1"/>
    <property type="match status" value="2"/>
</dbReference>
<dbReference type="Gene3D" id="2.60.40.1080">
    <property type="match status" value="3"/>
</dbReference>
<feature type="active site" description="Charge relay system" evidence="6">
    <location>
        <position position="259"/>
    </location>
</feature>
<dbReference type="InterPro" id="IPR023828">
    <property type="entry name" value="Peptidase_S8_Ser-AS"/>
</dbReference>
<dbReference type="PRINTS" id="PR00723">
    <property type="entry name" value="SUBTILISIN"/>
</dbReference>
<evidence type="ECO:0000256" key="3">
    <source>
        <dbReference type="ARBA" id="ARBA00022737"/>
    </source>
</evidence>
<proteinExistence type="inferred from homology"/>
<feature type="compositionally biased region" description="Basic and acidic residues" evidence="7">
    <location>
        <begin position="55"/>
        <end position="67"/>
    </location>
</feature>
<keyword evidence="5 6" id="KW-0720">Serine protease</keyword>
<dbReference type="InterPro" id="IPR015500">
    <property type="entry name" value="Peptidase_S8_subtilisin-rel"/>
</dbReference>
<sequence>MKRVLKKYICLLLCIFLFSSNALVAIAQEEIKEEVEISEGTEVEVEVEGQGQVESQEKFKEEPKEEPAQEELPEEEAELSQLTEPELEPEVESPEVQEKKEEIKALVEEGAVASDEFIVVTVDEAITEEAVEEVTQDEVKEVISNEDSSLVVVETTENIEDKMLEYEERPEVLYVQPNFFYTLEEEANDPNIATNQWHLNNNEVGIKKAWNNLDMNSSNVKIAILDTGALTTHEDLSGNIAGTYDVVKNSSAVTDLGGHGTHVAGIAAATGKNGKGGAGVAFHTKLLIYNVFEEVDGVQGCYSSKVAEAYNMAVNAGASVVNMSFGAYYEAGVTEASLNGSAYQYDKLVKDAIEAGAKKGVVTVCAGGNSGKIQNFHFPSDLDACISVTATNSGGSIVPGWGYNNYKDIAAPGYNIWSTSASGNSKYEVKSGTSMAAPVVSGIVALMKSVKPSLSVAEVKSILYSTATDKGAAGYDPYYGNGLVNADLAIQQSIIPITGLALDKTTVSLNGTNSATLKTTIAPSNATQSRAITWSSNNNNIAKVSSSGVVTGVKPGNAVITAKTVNGKTATCQVTVKGVGITGVKLDKTTLSVYRGASATLKGSILPTNTTDSKTLTWSTSNKGVATITSGGVVKGIKAGSATITVKTSNGKTATCKVTVSEIPITSVKLNQTGRSISKGDAFTLKATIGPTNTTLSKTITWTSSNTKVAKVNASGSVTGVNVGTATITAKTSNGKTATCKVTVTPKGWSKEKGTWYYYRDGQKVKGWIVDGGKWYSLDTSTGAMKIGWDWDRSYHGWFYFNSSGAMLSNTWLYQGGTWYYLNGSGFMLENKWGFINGSWYFFEWGGRMCQNQWIYDGAWYYLGSSGAMLTNTQTPDGYWVDANGVWR</sequence>
<evidence type="ECO:0000256" key="4">
    <source>
        <dbReference type="ARBA" id="ARBA00022801"/>
    </source>
</evidence>
<evidence type="ECO:0000256" key="7">
    <source>
        <dbReference type="SAM" id="MobiDB-lite"/>
    </source>
</evidence>
<dbReference type="Gene3D" id="2.20.120.10">
    <property type="entry name" value="Multimodular pneumococcal cell wall endolysin, domain 3"/>
    <property type="match status" value="1"/>
</dbReference>
<dbReference type="Pfam" id="PF00082">
    <property type="entry name" value="Peptidase_S8"/>
    <property type="match status" value="1"/>
</dbReference>
<evidence type="ECO:0000259" key="9">
    <source>
        <dbReference type="SMART" id="SM00635"/>
    </source>
</evidence>
<dbReference type="InterPro" id="IPR036852">
    <property type="entry name" value="Peptidase_S8/S53_dom_sf"/>
</dbReference>
<dbReference type="InterPro" id="IPR022398">
    <property type="entry name" value="Peptidase_S8_His-AS"/>
</dbReference>
<dbReference type="InterPro" id="IPR000209">
    <property type="entry name" value="Peptidase_S8/S53_dom"/>
</dbReference>
<evidence type="ECO:0000256" key="5">
    <source>
        <dbReference type="ARBA" id="ARBA00022825"/>
    </source>
</evidence>
<comment type="similarity">
    <text evidence="1 6">Belongs to the peptidase S8 family.</text>
</comment>
<feature type="domain" description="BIG2" evidence="9">
    <location>
        <begin position="664"/>
        <end position="742"/>
    </location>
</feature>
<evidence type="ECO:0000256" key="1">
    <source>
        <dbReference type="ARBA" id="ARBA00011073"/>
    </source>
</evidence>
<dbReference type="Proteomes" id="UP001523566">
    <property type="component" value="Unassembled WGS sequence"/>
</dbReference>
<keyword evidence="11" id="KW-1185">Reference proteome</keyword>
<dbReference type="PROSITE" id="PS00137">
    <property type="entry name" value="SUBTILASE_HIS"/>
    <property type="match status" value="1"/>
</dbReference>
<protein>
    <submittedName>
        <fullName evidence="10">S8 family serine peptidase</fullName>
    </submittedName>
</protein>
<dbReference type="RefSeq" id="WP_262065013.1">
    <property type="nucleotide sequence ID" value="NZ_JAMXOD010000002.1"/>
</dbReference>
<dbReference type="InterPro" id="IPR018337">
    <property type="entry name" value="Cell_wall/Cho-bd_repeat"/>
</dbReference>
<evidence type="ECO:0000313" key="11">
    <source>
        <dbReference type="Proteomes" id="UP001523566"/>
    </source>
</evidence>
<keyword evidence="2 6" id="KW-0645">Protease</keyword>
<feature type="active site" description="Charge relay system" evidence="6">
    <location>
        <position position="226"/>
    </location>
</feature>
<reference evidence="10 11" key="1">
    <citation type="journal article" date="2022" name="Genome Biol. Evol.">
        <title>Host diet, physiology and behaviors set the stage for Lachnospiraceae cladogenesis.</title>
        <authorList>
            <person name="Vera-Ponce De Leon A."/>
            <person name="Schneider M."/>
            <person name="Jahnes B.C."/>
            <person name="Sadowski V."/>
            <person name="Camuy-Velez L.A."/>
            <person name="Duan J."/>
            <person name="Sabree Z.L."/>
        </authorList>
    </citation>
    <scope>NUCLEOTIDE SEQUENCE [LARGE SCALE GENOMIC DNA]</scope>
    <source>
        <strain evidence="10 11">PAL113</strain>
    </source>
</reference>
<feature type="domain" description="BIG2" evidence="9">
    <location>
        <begin position="580"/>
        <end position="658"/>
    </location>
</feature>
<evidence type="ECO:0000256" key="2">
    <source>
        <dbReference type="ARBA" id="ARBA00022670"/>
    </source>
</evidence>
<feature type="domain" description="BIG2" evidence="9">
    <location>
        <begin position="496"/>
        <end position="574"/>
    </location>
</feature>
<evidence type="ECO:0000256" key="6">
    <source>
        <dbReference type="PROSITE-ProRule" id="PRU01240"/>
    </source>
</evidence>
<dbReference type="SMART" id="SM00635">
    <property type="entry name" value="BID_2"/>
    <property type="match status" value="3"/>
</dbReference>
<comment type="caution">
    <text evidence="10">The sequence shown here is derived from an EMBL/GenBank/DDBJ whole genome shotgun (WGS) entry which is preliminary data.</text>
</comment>
<dbReference type="EMBL" id="JAMZFW010000002">
    <property type="protein sequence ID" value="MCP1101231.1"/>
    <property type="molecule type" value="Genomic_DNA"/>
</dbReference>
<dbReference type="PROSITE" id="PS51892">
    <property type="entry name" value="SUBTILASE"/>
    <property type="match status" value="1"/>
</dbReference>
<dbReference type="SUPFAM" id="SSF69360">
    <property type="entry name" value="Cell wall binding repeat"/>
    <property type="match status" value="1"/>
</dbReference>
<dbReference type="SUPFAM" id="SSF52743">
    <property type="entry name" value="Subtilisin-like"/>
    <property type="match status" value="1"/>
</dbReference>